<keyword evidence="7" id="KW-1185">Reference proteome</keyword>
<evidence type="ECO:0000256" key="1">
    <source>
        <dbReference type="ARBA" id="ARBA00022737"/>
    </source>
</evidence>
<sequence>MAAKMSHAEWLERKERDLEDERYEKMLEDRKQRLREEARKEQSKQQFAEWLQHKESFERALQLLDQLDSERCADTEQWFEVAIALSAVDCLRGVYKQDSYRGLPCDRDPAHNVSREELRKRRTLQSEFYKWSKHPEHGHEFENVPVDQALAKTFSLNAQEVMSEYAEQVDREGDFIIPSLKYTAPRAKQAAHDKRNLHNPDTAKYNKIFHRLLQAEYARAQEAMYERLDKATAKTDLQELPLDAAERRVLSALGLGRLAKWVEEDATRRDTVAENRKKEDRQYASQVHDGFIAKKNRMRVRLPDDSDDDDEAATRLDDEAAADTFRKKKRVLYGTRANKENGRMDFSRGAPKAVRTKRGSMAATNSVEIIARSSGAAKQKYAYATNRKDLEAARSSLRKEGHLFRENFRDEDGDALDDDFRAAKESQTRRDRIRELVRQREEKAAETYKEWAAQKDLRSRALDALQHIDKPGSSGEGGATDETHWRYVGEQLKAVDPALFADFVQWSVGFKTAAKCKATWDLLPPNVCDTCNPSSTVHNVLLKFLNRPGIDFAEIFDFAVDREVRRMMASDGREASEATPEEVRKIEDTLELNPKRFRQMMQDAGIAVQPHEVRILTTLFDTDGNDRISRKEFLSFTGHGPRPGARGDALLTLRAGDYCSWEACCHVTGLTSAYDVRPAPVGTGNADDEDDQDAYETEFSQDEGDQDDDTGNVVKSLPLLLRNGKVKQGWVRTPLPDFERRARRVLRTGDREPADFRKPPPSSCEVSKWSLSERMSALEGLEALAETNREISRTLALQTQGESPLCPVLELGPVHEFPEADRQTALMLRWRPREGSMFPTFYVLESCGREGSKSHRQHEFKEIFRDPPSAASGKAQAGEFTLRGLEAGVRYLFRIRAFNGYGSSPFTYASFLTAPAPPAVPVVKSLAPTTLTLAWGNGAPTVKTSVREIRDVFRALDTANTGAVDPESFLDTLENAHPQLYAALETMAAPDLPGGSLIDTIEALPARADALSWSHLKTLMVKAQSAPSASSSQSRGLTYVLCRCVADEEVDFQREGSLSAKRSTDDVLVSVLRGSDWYVSKAVANPGDDTSAPDAQAIAERLDVPRPYFAELPLAAKDAHEKPALKVVLKKRRARRHPVDGATDDTSQTAASLPSVGQLDEPVTHLEVYEIMYRGSEPRCVLTGLQPGSGYQFRVFSLSVPPREAASGPTSMSVSSSTVTSRMSAALVVHMPAVAPPAPRIVHEVTTDAVSLQWTTPDLELLNRRSRAKESLNAKKDSWNKVVGEWAQDPRMETKGGVSDATLRKTFMRYDKNVDGKMDAQELAELFGDLGLRVQGPSFTEAMQELDTNGDGVVSYTEFANWWRRPEMTHVLLHREAVGKSAAATAGTAAATTTTMASSAAMKASSTMDGPSPALGAMSRPNWHVVYRGTKTEARVTGLAPNTRHIFALQCELRRSLSTPSNDLVVFTAPETPRQPVVVEAGPRHFRVKWYPGFGGAHRYVLEAMLVERLPDERVPAGNKSQVSRTKQRGPIPPTERQWITVYDGKDTLALVSDLEVCAMYRLRVKALNADKIESAPSLPAQFATTTARDTLTRRAAKTNAARFFSIECTGDLVTGDTILFTERVFAAPGEDPFPKRGRRKSAAPYVASLSQQSVSSLDGPKGSARGVFVAERTVAARIQGALQRKTRELVMEVLWSTLSVPTAPEKYHLLECARITRSEHEIFKFETFRASWAQEDARWSYQDELEAAREGSDLH</sequence>
<dbReference type="GO" id="GO:0005509">
    <property type="term" value="F:calcium ion binding"/>
    <property type="evidence" value="ECO:0007669"/>
    <property type="project" value="InterPro"/>
</dbReference>
<dbReference type="InterPro" id="IPR018247">
    <property type="entry name" value="EF_Hand_1_Ca_BS"/>
</dbReference>
<feature type="domain" description="EF-hand" evidence="4">
    <location>
        <begin position="1298"/>
        <end position="1333"/>
    </location>
</feature>
<comment type="caution">
    <text evidence="6">The sequence shown here is derived from an EMBL/GenBank/DDBJ whole genome shotgun (WGS) entry which is preliminary data.</text>
</comment>
<keyword evidence="1" id="KW-0677">Repeat</keyword>
<dbReference type="Gene3D" id="1.10.238.10">
    <property type="entry name" value="EF-hand"/>
    <property type="match status" value="2"/>
</dbReference>
<dbReference type="SMART" id="SM00054">
    <property type="entry name" value="EFh"/>
    <property type="match status" value="4"/>
</dbReference>
<dbReference type="Proteomes" id="UP000241890">
    <property type="component" value="Unassembled WGS sequence"/>
</dbReference>
<feature type="compositionally biased region" description="Acidic residues" evidence="3">
    <location>
        <begin position="686"/>
        <end position="710"/>
    </location>
</feature>
<dbReference type="PANTHER" id="PTHR13817:SF151">
    <property type="entry name" value="TITIN"/>
    <property type="match status" value="1"/>
</dbReference>
<dbReference type="EMBL" id="BEYU01000014">
    <property type="protein sequence ID" value="GBG25712.1"/>
    <property type="molecule type" value="Genomic_DNA"/>
</dbReference>
<dbReference type="InterPro" id="IPR050964">
    <property type="entry name" value="Striated_Muscle_Regulatory"/>
</dbReference>
<evidence type="ECO:0000259" key="4">
    <source>
        <dbReference type="PROSITE" id="PS50222"/>
    </source>
</evidence>
<dbReference type="Gene3D" id="2.60.40.10">
    <property type="entry name" value="Immunoglobulins"/>
    <property type="match status" value="2"/>
</dbReference>
<gene>
    <name evidence="6" type="ORF">FCC1311_019312</name>
</gene>
<feature type="domain" description="Fibronectin type-III" evidence="5">
    <location>
        <begin position="810"/>
        <end position="917"/>
    </location>
</feature>
<feature type="domain" description="EF-hand" evidence="4">
    <location>
        <begin position="944"/>
        <end position="979"/>
    </location>
</feature>
<dbReference type="SUPFAM" id="SSF49265">
    <property type="entry name" value="Fibronectin type III"/>
    <property type="match status" value="3"/>
</dbReference>
<dbReference type="CDD" id="cd00051">
    <property type="entry name" value="EFh"/>
    <property type="match status" value="1"/>
</dbReference>
<feature type="region of interest" description="Disordered" evidence="3">
    <location>
        <begin position="1132"/>
        <end position="1155"/>
    </location>
</feature>
<dbReference type="SMART" id="SM00060">
    <property type="entry name" value="FN3"/>
    <property type="match status" value="4"/>
</dbReference>
<dbReference type="OrthoDB" id="191686at2759"/>
<dbReference type="InterPro" id="IPR036116">
    <property type="entry name" value="FN3_sf"/>
</dbReference>
<evidence type="ECO:0000313" key="6">
    <source>
        <dbReference type="EMBL" id="GBG25712.1"/>
    </source>
</evidence>
<feature type="domain" description="EF-hand" evidence="4">
    <location>
        <begin position="1334"/>
        <end position="1369"/>
    </location>
</feature>
<dbReference type="InterPro" id="IPR002048">
    <property type="entry name" value="EF_hand_dom"/>
</dbReference>
<evidence type="ECO:0000259" key="5">
    <source>
        <dbReference type="PROSITE" id="PS50853"/>
    </source>
</evidence>
<dbReference type="PROSITE" id="PS50222">
    <property type="entry name" value="EF_HAND_2"/>
    <property type="match status" value="3"/>
</dbReference>
<dbReference type="PROSITE" id="PS50853">
    <property type="entry name" value="FN3"/>
    <property type="match status" value="1"/>
</dbReference>
<protein>
    <submittedName>
        <fullName evidence="6">Calmodulin</fullName>
    </submittedName>
</protein>
<accession>A0A2R5G3W2</accession>
<evidence type="ECO:0000313" key="7">
    <source>
        <dbReference type="Proteomes" id="UP000241890"/>
    </source>
</evidence>
<dbReference type="CDD" id="cd00063">
    <property type="entry name" value="FN3"/>
    <property type="match status" value="1"/>
</dbReference>
<dbReference type="InterPro" id="IPR013783">
    <property type="entry name" value="Ig-like_fold"/>
</dbReference>
<dbReference type="Pfam" id="PF13499">
    <property type="entry name" value="EF-hand_7"/>
    <property type="match status" value="1"/>
</dbReference>
<dbReference type="InterPro" id="IPR003961">
    <property type="entry name" value="FN3_dom"/>
</dbReference>
<dbReference type="PROSITE" id="PS00018">
    <property type="entry name" value="EF_HAND_1"/>
    <property type="match status" value="2"/>
</dbReference>
<keyword evidence="2" id="KW-0106">Calcium</keyword>
<feature type="region of interest" description="Disordered" evidence="3">
    <location>
        <begin position="675"/>
        <end position="712"/>
    </location>
</feature>
<evidence type="ECO:0000256" key="2">
    <source>
        <dbReference type="ARBA" id="ARBA00022837"/>
    </source>
</evidence>
<evidence type="ECO:0000256" key="3">
    <source>
        <dbReference type="SAM" id="MobiDB-lite"/>
    </source>
</evidence>
<organism evidence="6 7">
    <name type="scientific">Hondaea fermentalgiana</name>
    <dbReference type="NCBI Taxonomy" id="2315210"/>
    <lineage>
        <taxon>Eukaryota</taxon>
        <taxon>Sar</taxon>
        <taxon>Stramenopiles</taxon>
        <taxon>Bigyra</taxon>
        <taxon>Labyrinthulomycetes</taxon>
        <taxon>Thraustochytrida</taxon>
        <taxon>Thraustochytriidae</taxon>
        <taxon>Hondaea</taxon>
    </lineage>
</organism>
<dbReference type="PANTHER" id="PTHR13817">
    <property type="entry name" value="TITIN"/>
    <property type="match status" value="1"/>
</dbReference>
<dbReference type="InParanoid" id="A0A2R5G3W2"/>
<proteinExistence type="predicted"/>
<reference evidence="6 7" key="1">
    <citation type="submission" date="2017-12" db="EMBL/GenBank/DDBJ databases">
        <title>Sequencing, de novo assembly and annotation of complete genome of a new Thraustochytrid species, strain FCC1311.</title>
        <authorList>
            <person name="Sedici K."/>
            <person name="Godart F."/>
            <person name="Aiese Cigliano R."/>
            <person name="Sanseverino W."/>
            <person name="Barakat M."/>
            <person name="Ortet P."/>
            <person name="Marechal E."/>
            <person name="Cagnac O."/>
            <person name="Amato A."/>
        </authorList>
    </citation>
    <scope>NUCLEOTIDE SEQUENCE [LARGE SCALE GENOMIC DNA]</scope>
</reference>
<dbReference type="SUPFAM" id="SSF47473">
    <property type="entry name" value="EF-hand"/>
    <property type="match status" value="1"/>
</dbReference>
<dbReference type="InterPro" id="IPR011992">
    <property type="entry name" value="EF-hand-dom_pair"/>
</dbReference>
<name>A0A2R5G3W2_9STRA</name>